<name>A0ABS8NNW7_9BACT</name>
<accession>A0ABS8NNW7</accession>
<feature type="compositionally biased region" description="Polar residues" evidence="1">
    <location>
        <begin position="214"/>
        <end position="231"/>
    </location>
</feature>
<dbReference type="EMBL" id="JAJKFW010000064">
    <property type="protein sequence ID" value="MCC9645271.1"/>
    <property type="molecule type" value="Genomic_DNA"/>
</dbReference>
<organism evidence="3 4">
    <name type="scientific">Rhodopirellula halodulae</name>
    <dbReference type="NCBI Taxonomy" id="2894198"/>
    <lineage>
        <taxon>Bacteria</taxon>
        <taxon>Pseudomonadati</taxon>
        <taxon>Planctomycetota</taxon>
        <taxon>Planctomycetia</taxon>
        <taxon>Pirellulales</taxon>
        <taxon>Pirellulaceae</taxon>
        <taxon>Rhodopirellula</taxon>
    </lineage>
</organism>
<dbReference type="Proteomes" id="UP001430306">
    <property type="component" value="Unassembled WGS sequence"/>
</dbReference>
<evidence type="ECO:0008006" key="5">
    <source>
        <dbReference type="Google" id="ProtNLM"/>
    </source>
</evidence>
<keyword evidence="2" id="KW-0732">Signal</keyword>
<proteinExistence type="predicted"/>
<gene>
    <name evidence="3" type="ORF">LOC71_23580</name>
</gene>
<evidence type="ECO:0000313" key="3">
    <source>
        <dbReference type="EMBL" id="MCC9645271.1"/>
    </source>
</evidence>
<reference evidence="3" key="1">
    <citation type="submission" date="2021-11" db="EMBL/GenBank/DDBJ databases">
        <title>Genome sequence.</title>
        <authorList>
            <person name="Sun Q."/>
        </authorList>
    </citation>
    <scope>NUCLEOTIDE SEQUENCE</scope>
    <source>
        <strain evidence="3">JC740</strain>
    </source>
</reference>
<feature type="signal peptide" evidence="2">
    <location>
        <begin position="1"/>
        <end position="29"/>
    </location>
</feature>
<evidence type="ECO:0000256" key="2">
    <source>
        <dbReference type="SAM" id="SignalP"/>
    </source>
</evidence>
<evidence type="ECO:0000313" key="4">
    <source>
        <dbReference type="Proteomes" id="UP001430306"/>
    </source>
</evidence>
<comment type="caution">
    <text evidence="3">The sequence shown here is derived from an EMBL/GenBank/DDBJ whole genome shotgun (WGS) entry which is preliminary data.</text>
</comment>
<feature type="chain" id="PRO_5046269459" description="Secreted protein" evidence="2">
    <location>
        <begin position="30"/>
        <end position="252"/>
    </location>
</feature>
<evidence type="ECO:0000256" key="1">
    <source>
        <dbReference type="SAM" id="MobiDB-lite"/>
    </source>
</evidence>
<keyword evidence="4" id="KW-1185">Reference proteome</keyword>
<sequence>MRNSNRTVSLFVGLLTVGASLSSVNALVAQDGGELHADPATGIVYRKQIRQVQRPVSEVQMTTRSQTVYTPKTVVETKPVTRTSFVPVTTMTLQPRLEGRWNPFRQPTLAYRHVPETRWEARSEVLHQTETRVKWEPETKLVQVPEHKTRMQNDQIVQYEPVGQLAPNAPTTSNIRPEIAARLRPVDSNASIQPITTGADPATASLATRERPRSSLQSGLRATTLAPTNPSIYGPPATGTSVAGLPVISVWR</sequence>
<feature type="region of interest" description="Disordered" evidence="1">
    <location>
        <begin position="190"/>
        <end position="239"/>
    </location>
</feature>
<dbReference type="RefSeq" id="WP_230253013.1">
    <property type="nucleotide sequence ID" value="NZ_JAJKFV010000010.1"/>
</dbReference>
<protein>
    <recommendedName>
        <fullName evidence="5">Secreted protein</fullName>
    </recommendedName>
</protein>